<dbReference type="Pfam" id="PF03062">
    <property type="entry name" value="MBOAT"/>
    <property type="match status" value="1"/>
</dbReference>
<evidence type="ECO:0000256" key="2">
    <source>
        <dbReference type="ARBA" id="ARBA00022692"/>
    </source>
</evidence>
<feature type="non-terminal residue" evidence="6">
    <location>
        <position position="311"/>
    </location>
</feature>
<proteinExistence type="predicted"/>
<keyword evidence="3 5" id="KW-1133">Transmembrane helix</keyword>
<sequence>MTLVLIGGMALCALIAPLLGTLRLPLLLLASIIFLILLQWEVAPSLWLPLAAIALSVGTWWLTAQDSPARRRMALLLMLYIIGIFAVLKLPALQGVGANALNIGQSFAWIGFSYLAFRLLHVLLDFRSGRLKPLPLPHFVLYAIFFPALAAGPIARIEQFEKALAAPLSSDRFRQGALRLMRGLLKKFVLADSLALMALSPQLASDALTGTLSGTLVLWLMLYAYAFRLFLDFSGYTDIAIGIGLWAGIKLPENFEAPYLKRNLQAFWNSWHMTLSAWFRAYFFMPASRELLRTPLKAWREGVVLGAQLGT</sequence>
<dbReference type="EMBL" id="PGTM01000260">
    <property type="protein sequence ID" value="PJF34840.1"/>
    <property type="molecule type" value="Genomic_DNA"/>
</dbReference>
<dbReference type="GO" id="GO:0016020">
    <property type="term" value="C:membrane"/>
    <property type="evidence" value="ECO:0007669"/>
    <property type="project" value="UniProtKB-SubCell"/>
</dbReference>
<dbReference type="InterPro" id="IPR051085">
    <property type="entry name" value="MB_O-acyltransferase"/>
</dbReference>
<feature type="transmembrane region" description="Helical" evidence="5">
    <location>
        <begin position="75"/>
        <end position="94"/>
    </location>
</feature>
<evidence type="ECO:0000313" key="6">
    <source>
        <dbReference type="EMBL" id="PJF34840.1"/>
    </source>
</evidence>
<comment type="caution">
    <text evidence="6">The sequence shown here is derived from an EMBL/GenBank/DDBJ whole genome shotgun (WGS) entry which is preliminary data.</text>
</comment>
<dbReference type="AlphaFoldDB" id="A0A2M8PBB3"/>
<evidence type="ECO:0008006" key="8">
    <source>
        <dbReference type="Google" id="ProtNLM"/>
    </source>
</evidence>
<gene>
    <name evidence="6" type="ORF">CUN49_13625</name>
</gene>
<feature type="transmembrane region" description="Helical" evidence="5">
    <location>
        <begin position="46"/>
        <end position="63"/>
    </location>
</feature>
<feature type="transmembrane region" description="Helical" evidence="5">
    <location>
        <begin position="136"/>
        <end position="155"/>
    </location>
</feature>
<comment type="subcellular location">
    <subcellularLocation>
        <location evidence="1">Membrane</location>
        <topology evidence="1">Multi-pass membrane protein</topology>
    </subcellularLocation>
</comment>
<evidence type="ECO:0000256" key="4">
    <source>
        <dbReference type="ARBA" id="ARBA00023136"/>
    </source>
</evidence>
<keyword evidence="2 5" id="KW-0812">Transmembrane</keyword>
<dbReference type="PANTHER" id="PTHR13285">
    <property type="entry name" value="ACYLTRANSFERASE"/>
    <property type="match status" value="1"/>
</dbReference>
<dbReference type="GO" id="GO:0016746">
    <property type="term" value="F:acyltransferase activity"/>
    <property type="evidence" value="ECO:0007669"/>
    <property type="project" value="TreeGrafter"/>
</dbReference>
<evidence type="ECO:0000256" key="5">
    <source>
        <dbReference type="SAM" id="Phobius"/>
    </source>
</evidence>
<dbReference type="Proteomes" id="UP000229681">
    <property type="component" value="Unassembled WGS sequence"/>
</dbReference>
<organism evidence="6 7">
    <name type="scientific">Candidatus Thermofonsia Clade 1 bacterium</name>
    <dbReference type="NCBI Taxonomy" id="2364210"/>
    <lineage>
        <taxon>Bacteria</taxon>
        <taxon>Bacillati</taxon>
        <taxon>Chloroflexota</taxon>
        <taxon>Candidatus Thermofontia</taxon>
        <taxon>Candidatus Thermofonsia Clade 1</taxon>
    </lineage>
</organism>
<keyword evidence="4 5" id="KW-0472">Membrane</keyword>
<feature type="transmembrane region" description="Helical" evidence="5">
    <location>
        <begin position="106"/>
        <end position="124"/>
    </location>
</feature>
<accession>A0A2M8PBB3</accession>
<reference evidence="6 7" key="1">
    <citation type="submission" date="2017-11" db="EMBL/GenBank/DDBJ databases">
        <title>Evolution of Phototrophy in the Chloroflexi Phylum Driven by Horizontal Gene Transfer.</title>
        <authorList>
            <person name="Ward L.M."/>
            <person name="Hemp J."/>
            <person name="Shih P.M."/>
            <person name="Mcglynn S.E."/>
            <person name="Fischer W."/>
        </authorList>
    </citation>
    <scope>NUCLEOTIDE SEQUENCE [LARGE SCALE GENOMIC DNA]</scope>
    <source>
        <strain evidence="6">JP3_13</strain>
    </source>
</reference>
<dbReference type="InterPro" id="IPR004299">
    <property type="entry name" value="MBOAT_fam"/>
</dbReference>
<protein>
    <recommendedName>
        <fullName evidence="8">MBOAT family protein</fullName>
    </recommendedName>
</protein>
<evidence type="ECO:0000256" key="1">
    <source>
        <dbReference type="ARBA" id="ARBA00004141"/>
    </source>
</evidence>
<evidence type="ECO:0000313" key="7">
    <source>
        <dbReference type="Proteomes" id="UP000229681"/>
    </source>
</evidence>
<feature type="transmembrane region" description="Helical" evidence="5">
    <location>
        <begin position="203"/>
        <end position="222"/>
    </location>
</feature>
<name>A0A2M8PBB3_9CHLR</name>
<dbReference type="PANTHER" id="PTHR13285:SF23">
    <property type="entry name" value="TEICHOIC ACID D-ALANYLTRANSFERASE"/>
    <property type="match status" value="1"/>
</dbReference>
<evidence type="ECO:0000256" key="3">
    <source>
        <dbReference type="ARBA" id="ARBA00022989"/>
    </source>
</evidence>